<proteinExistence type="predicted"/>
<dbReference type="AlphaFoldDB" id="A0A2H4S5I7"/>
<protein>
    <submittedName>
        <fullName evidence="2">Uncharacterized protein</fullName>
    </submittedName>
</protein>
<evidence type="ECO:0000313" key="2">
    <source>
        <dbReference type="EMBL" id="ATY58375.1"/>
    </source>
</evidence>
<feature type="compositionally biased region" description="Low complexity" evidence="1">
    <location>
        <begin position="54"/>
        <end position="67"/>
    </location>
</feature>
<accession>A0A2H4S5I7</accession>
<gene>
    <name evidence="2" type="ORF">A9K55_003631</name>
</gene>
<evidence type="ECO:0000256" key="1">
    <source>
        <dbReference type="SAM" id="MobiDB-lite"/>
    </source>
</evidence>
<dbReference type="VEuPathDB" id="FungiDB:A9K55_003631"/>
<feature type="region of interest" description="Disordered" evidence="1">
    <location>
        <begin position="54"/>
        <end position="144"/>
    </location>
</feature>
<dbReference type="Proteomes" id="UP000323067">
    <property type="component" value="Chromosome iv"/>
</dbReference>
<name>A0A2H4S5I7_CORMI</name>
<feature type="compositionally biased region" description="Polar residues" evidence="1">
    <location>
        <begin position="82"/>
        <end position="93"/>
    </location>
</feature>
<sequence length="399" mass="44805">MARNVARVENLIKKLNKADFCKVLSSSIRFRLANETESTDIVVSLRETIAEASISTPAPTSASAANSDQDNDKAIGEHHVSSSEPGISSQDNEPNCKRSEQTDSAVNEEANFDDSGHCQGTRKRRKHDTTCTRGNSGLVPRSSMIKPDPGEDLYNFWALCKSLRHSSREQELVQLQLPWVEQLPKLFDNTERRRRDAKSQLALNTLQWRLLAIDVARIYMQEKSHEDELRSAWRAMGHKVHGARDITLDLLTGRIYGADVNMYKLSDKDPRRKRVESWLRTGCPLLAFTNHFGFAGLIAPGMRIGQTTFKAKRAGEMETESVEYLINTFESSKEELSVFSQILENWVRWYNPPCLPFMVEGLSEASVRTQPNLSLLYWGQSDIAPVSGVTEGSGVVACI</sequence>
<reference evidence="2 3" key="1">
    <citation type="journal article" date="2017" name="BMC Genomics">
        <title>Chromosome level assembly and secondary metabolite potential of the parasitic fungus Cordyceps militaris.</title>
        <authorList>
            <person name="Kramer G.J."/>
            <person name="Nodwell J.R."/>
        </authorList>
    </citation>
    <scope>NUCLEOTIDE SEQUENCE [LARGE SCALE GENOMIC DNA]</scope>
    <source>
        <strain evidence="2 3">ATCC 34164</strain>
    </source>
</reference>
<feature type="compositionally biased region" description="Basic and acidic residues" evidence="1">
    <location>
        <begin position="70"/>
        <end position="81"/>
    </location>
</feature>
<dbReference type="OrthoDB" id="4860468at2759"/>
<organism evidence="2 3">
    <name type="scientific">Cordyceps militaris</name>
    <name type="common">Caterpillar fungus</name>
    <name type="synonym">Clavaria militaris</name>
    <dbReference type="NCBI Taxonomy" id="73501"/>
    <lineage>
        <taxon>Eukaryota</taxon>
        <taxon>Fungi</taxon>
        <taxon>Dikarya</taxon>
        <taxon>Ascomycota</taxon>
        <taxon>Pezizomycotina</taxon>
        <taxon>Sordariomycetes</taxon>
        <taxon>Hypocreomycetidae</taxon>
        <taxon>Hypocreales</taxon>
        <taxon>Cordycipitaceae</taxon>
        <taxon>Cordyceps</taxon>
    </lineage>
</organism>
<evidence type="ECO:0000313" key="3">
    <source>
        <dbReference type="Proteomes" id="UP000323067"/>
    </source>
</evidence>
<dbReference type="EMBL" id="CP023322">
    <property type="protein sequence ID" value="ATY58375.1"/>
    <property type="molecule type" value="Genomic_DNA"/>
</dbReference>